<feature type="domain" description="Wings apart-like protein C-terminal" evidence="3">
    <location>
        <begin position="284"/>
        <end position="411"/>
    </location>
</feature>
<dbReference type="InterPro" id="IPR039874">
    <property type="entry name" value="WAPL"/>
</dbReference>
<name>A0A024U9F4_9STRA</name>
<dbReference type="VEuPathDB" id="FungiDB:H310_05805"/>
<dbReference type="STRING" id="157072.A0A024U9F4"/>
<feature type="compositionally biased region" description="Polar residues" evidence="2">
    <location>
        <begin position="780"/>
        <end position="799"/>
    </location>
</feature>
<dbReference type="RefSeq" id="XP_008868858.1">
    <property type="nucleotide sequence ID" value="XM_008870636.1"/>
</dbReference>
<organism evidence="4">
    <name type="scientific">Aphanomyces invadans</name>
    <dbReference type="NCBI Taxonomy" id="157072"/>
    <lineage>
        <taxon>Eukaryota</taxon>
        <taxon>Sar</taxon>
        <taxon>Stramenopiles</taxon>
        <taxon>Oomycota</taxon>
        <taxon>Saprolegniomycetes</taxon>
        <taxon>Saprolegniales</taxon>
        <taxon>Verrucalvaceae</taxon>
        <taxon>Aphanomyces</taxon>
    </lineage>
</organism>
<reference evidence="4" key="1">
    <citation type="submission" date="2013-12" db="EMBL/GenBank/DDBJ databases">
        <title>The Genome Sequence of Aphanomyces invadans NJM9701.</title>
        <authorList>
            <consortium name="The Broad Institute Genomics Platform"/>
            <person name="Russ C."/>
            <person name="Tyler B."/>
            <person name="van West P."/>
            <person name="Dieguez-Uribeondo J."/>
            <person name="Young S.K."/>
            <person name="Zeng Q."/>
            <person name="Gargeya S."/>
            <person name="Fitzgerald M."/>
            <person name="Abouelleil A."/>
            <person name="Alvarado L."/>
            <person name="Chapman S.B."/>
            <person name="Gainer-Dewar J."/>
            <person name="Goldberg J."/>
            <person name="Griggs A."/>
            <person name="Gujja S."/>
            <person name="Hansen M."/>
            <person name="Howarth C."/>
            <person name="Imamovic A."/>
            <person name="Ireland A."/>
            <person name="Larimer J."/>
            <person name="McCowan C."/>
            <person name="Murphy C."/>
            <person name="Pearson M."/>
            <person name="Poon T.W."/>
            <person name="Priest M."/>
            <person name="Roberts A."/>
            <person name="Saif S."/>
            <person name="Shea T."/>
            <person name="Sykes S."/>
            <person name="Wortman J."/>
            <person name="Nusbaum C."/>
            <person name="Birren B."/>
        </authorList>
    </citation>
    <scope>NUCLEOTIDE SEQUENCE [LARGE SCALE GENOMIC DNA]</scope>
    <source>
        <strain evidence="4">NJM9701</strain>
    </source>
</reference>
<feature type="compositionally biased region" description="Polar residues" evidence="2">
    <location>
        <begin position="820"/>
        <end position="834"/>
    </location>
</feature>
<feature type="compositionally biased region" description="Polar residues" evidence="2">
    <location>
        <begin position="671"/>
        <end position="684"/>
    </location>
</feature>
<feature type="region of interest" description="Disordered" evidence="2">
    <location>
        <begin position="668"/>
        <end position="754"/>
    </location>
</feature>
<evidence type="ECO:0000256" key="2">
    <source>
        <dbReference type="SAM" id="MobiDB-lite"/>
    </source>
</evidence>
<dbReference type="SUPFAM" id="SSF48371">
    <property type="entry name" value="ARM repeat"/>
    <property type="match status" value="1"/>
</dbReference>
<dbReference type="GeneID" id="20082855"/>
<feature type="compositionally biased region" description="Polar residues" evidence="2">
    <location>
        <begin position="617"/>
        <end position="628"/>
    </location>
</feature>
<proteinExistence type="inferred from homology"/>
<dbReference type="InterPro" id="IPR011989">
    <property type="entry name" value="ARM-like"/>
</dbReference>
<feature type="region of interest" description="Disordered" evidence="2">
    <location>
        <begin position="766"/>
        <end position="852"/>
    </location>
</feature>
<dbReference type="Pfam" id="PF07814">
    <property type="entry name" value="WAPL"/>
    <property type="match status" value="1"/>
</dbReference>
<accession>A0A024U9F4</accession>
<feature type="region of interest" description="Disordered" evidence="2">
    <location>
        <begin position="617"/>
        <end position="642"/>
    </location>
</feature>
<feature type="compositionally biased region" description="Polar residues" evidence="2">
    <location>
        <begin position="692"/>
        <end position="702"/>
    </location>
</feature>
<evidence type="ECO:0000313" key="4">
    <source>
        <dbReference type="EMBL" id="ETW02253.1"/>
    </source>
</evidence>
<protein>
    <recommendedName>
        <fullName evidence="3">Wings apart-like protein C-terminal domain-containing protein</fullName>
    </recommendedName>
</protein>
<sequence>MQSTASLQHSGESHAALEQIHYYLDGIEEGQGPSRSMSALQLAEVCALKSPGPPHLASPIPTMSTNGRLLLRAKGGLAQCMDLVERLKVEHAAHAYEHIYCMMTLLYFVTLDSENCKSLTSDVLSKVLKVLELTSDTPWKYNHATVVVVTRDGDASNKRALLRKKSSTRRLGDAKRGVSLVAQAETLLRSDDMFRSTDVMPIVTLTDVVLGVLNNAFHTDQKNEYGNSNNKTIHSTPCASKSLATAALLHDRKMLLRDCGGLDTIARIIDVASAASVVERGAASHLFHSMRLLEQASFLERGIQDHLVLHTNVLSVLLRILSSSRHDTRELTLMALRVLINLTHKNDIASTHIAAAHGTHALLALFLHASSSTSSQETEEPSMLDNDKAGFDMCLLALGALINCVEHNETNRDDVARYNDSILDMLTAYFVTRVSTFEHILLRPNADVIATWHPEDVILSGSMAMLLGCVMRKRSSNAHRILAALPDQSPHLLLRVLVAFVGLHAQIGALSEEILESCIDVETELKALMDHGEGQTENTPSLTLTFKADDIRKSMANFGIPVALTKKNPSPQEGYNSQLSIDAPVEFTTPKYPSTFRGGNTPPASAFHFSGGFSNVSTPDSAESSARRTTPKVALRKRTSRTLGVYTPQDSVDSKRAKGAAFIWADETASDDGTNGSSAAMSSSIKRKAKSPLSSNGRSTPTVLKGWQPAPSPTTDGATRATFKSSVQPTFSRKKAAQPNPNGSYTPATRPVDPRAVAKTDEYMNSAVGRPSFSKRHTTQQHLLTAPTLANVSSTSRPTSAPVAIKSTAEQSGLDDLCTPPNSAASANLTSKQGQPPPVQNEPGHLPQQTTT</sequence>
<evidence type="ECO:0000256" key="1">
    <source>
        <dbReference type="ARBA" id="ARBA00006854"/>
    </source>
</evidence>
<dbReference type="InterPro" id="IPR016024">
    <property type="entry name" value="ARM-type_fold"/>
</dbReference>
<comment type="similarity">
    <text evidence="1">Belongs to the WAPL family.</text>
</comment>
<dbReference type="EMBL" id="KI913961">
    <property type="protein sequence ID" value="ETW02253.1"/>
    <property type="molecule type" value="Genomic_DNA"/>
</dbReference>
<dbReference type="Gene3D" id="1.25.10.10">
    <property type="entry name" value="Leucine-rich Repeat Variant"/>
    <property type="match status" value="1"/>
</dbReference>
<dbReference type="PANTHER" id="PTHR22100">
    <property type="entry name" value="WINGS APART-LIKE PROTEIN HOMOLOG"/>
    <property type="match status" value="1"/>
</dbReference>
<dbReference type="AlphaFoldDB" id="A0A024U9F4"/>
<feature type="compositionally biased region" description="Polar residues" evidence="2">
    <location>
        <begin position="713"/>
        <end position="731"/>
    </location>
</feature>
<dbReference type="eggNOG" id="ENOG502S2HN">
    <property type="taxonomic scope" value="Eukaryota"/>
</dbReference>
<dbReference type="PANTHER" id="PTHR22100:SF13">
    <property type="entry name" value="WINGS APART-LIKE PROTEIN HOMOLOG"/>
    <property type="match status" value="1"/>
</dbReference>
<evidence type="ECO:0000259" key="3">
    <source>
        <dbReference type="Pfam" id="PF07814"/>
    </source>
</evidence>
<gene>
    <name evidence="4" type="ORF">H310_05805</name>
</gene>
<dbReference type="OrthoDB" id="78088at2759"/>
<dbReference type="InterPro" id="IPR022771">
    <property type="entry name" value="WAPL_C"/>
</dbReference>